<evidence type="ECO:0000256" key="5">
    <source>
        <dbReference type="ARBA" id="ARBA00022989"/>
    </source>
</evidence>
<organism evidence="9">
    <name type="scientific">Trypanosoma vivax (strain Y486)</name>
    <dbReference type="NCBI Taxonomy" id="1055687"/>
    <lineage>
        <taxon>Eukaryota</taxon>
        <taxon>Discoba</taxon>
        <taxon>Euglenozoa</taxon>
        <taxon>Kinetoplastea</taxon>
        <taxon>Metakinetoplastina</taxon>
        <taxon>Trypanosomatida</taxon>
        <taxon>Trypanosomatidae</taxon>
        <taxon>Trypanosoma</taxon>
        <taxon>Duttonella</taxon>
    </lineage>
</organism>
<sequence length="220" mass="24982">MRRLAKNDSNAEFVSARGYRATTLWLLASALVTLCRATSGAQVVLQHRERFCLRDAVPQHSRVIFQFFTIGANMPKVHTTVTDQNEKELMRWDDVNTGVYEGRAKDGITLLVACFDNSGPRKEKKRISFNLRLHVDQESVASGAAMDPIELYVERIASRVRDVEVLQRNMRQLQKVHIATVESTENWLTLWGVSQVVALIAVALLQLYFLKRLLVRNSAV</sequence>
<evidence type="ECO:0000256" key="4">
    <source>
        <dbReference type="ARBA" id="ARBA00022729"/>
    </source>
</evidence>
<dbReference type="Pfam" id="PF01105">
    <property type="entry name" value="EMP24_GP25L"/>
    <property type="match status" value="1"/>
</dbReference>
<keyword evidence="6 7" id="KW-0472">Membrane</keyword>
<evidence type="ECO:0000256" key="6">
    <source>
        <dbReference type="ARBA" id="ARBA00023136"/>
    </source>
</evidence>
<evidence type="ECO:0000256" key="7">
    <source>
        <dbReference type="SAM" id="Phobius"/>
    </source>
</evidence>
<evidence type="ECO:0000256" key="3">
    <source>
        <dbReference type="ARBA" id="ARBA00022692"/>
    </source>
</evidence>
<comment type="similarity">
    <text evidence="2">Belongs to the EMP24/GP25L family.</text>
</comment>
<dbReference type="InterPro" id="IPR009038">
    <property type="entry name" value="GOLD_dom"/>
</dbReference>
<comment type="subcellular location">
    <subcellularLocation>
        <location evidence="1">Membrane</location>
        <topology evidence="1">Single-pass type I membrane protein</topology>
    </subcellularLocation>
</comment>
<dbReference type="InterPro" id="IPR015720">
    <property type="entry name" value="Emp24-like"/>
</dbReference>
<name>G0TZU4_TRYVY</name>
<evidence type="ECO:0000256" key="1">
    <source>
        <dbReference type="ARBA" id="ARBA00004479"/>
    </source>
</evidence>
<keyword evidence="5 7" id="KW-1133">Transmembrane helix</keyword>
<protein>
    <recommendedName>
        <fullName evidence="8">GOLD domain-containing protein</fullName>
    </recommendedName>
</protein>
<reference evidence="9" key="1">
    <citation type="journal article" date="2012" name="Proc. Natl. Acad. Sci. U.S.A.">
        <title>Antigenic diversity is generated by distinct evolutionary mechanisms in African trypanosome species.</title>
        <authorList>
            <person name="Jackson A.P."/>
            <person name="Berry A."/>
            <person name="Aslett M."/>
            <person name="Allison H.C."/>
            <person name="Burton P."/>
            <person name="Vavrova-Anderson J."/>
            <person name="Brown R."/>
            <person name="Browne H."/>
            <person name="Corton N."/>
            <person name="Hauser H."/>
            <person name="Gamble J."/>
            <person name="Gilderthorp R."/>
            <person name="Marcello L."/>
            <person name="McQuillan J."/>
            <person name="Otto T.D."/>
            <person name="Quail M.A."/>
            <person name="Sanders M.J."/>
            <person name="van Tonder A."/>
            <person name="Ginger M.L."/>
            <person name="Field M.C."/>
            <person name="Barry J.D."/>
            <person name="Hertz-Fowler C."/>
            <person name="Berriman M."/>
        </authorList>
    </citation>
    <scope>NUCLEOTIDE SEQUENCE</scope>
    <source>
        <strain evidence="9">Y486</strain>
    </source>
</reference>
<evidence type="ECO:0000313" key="9">
    <source>
        <dbReference type="EMBL" id="CCC50122.1"/>
    </source>
</evidence>
<gene>
    <name evidence="9" type="ORF">TVY486_0807290</name>
</gene>
<evidence type="ECO:0000256" key="2">
    <source>
        <dbReference type="ARBA" id="ARBA00007104"/>
    </source>
</evidence>
<evidence type="ECO:0000259" key="8">
    <source>
        <dbReference type="SMART" id="SM01190"/>
    </source>
</evidence>
<dbReference type="PANTHER" id="PTHR22811">
    <property type="entry name" value="TRANSMEMBRANE EMP24 DOMAIN-CONTAINING PROTEIN"/>
    <property type="match status" value="1"/>
</dbReference>
<dbReference type="VEuPathDB" id="TriTrypDB:TvY486_0807290"/>
<feature type="transmembrane region" description="Helical" evidence="7">
    <location>
        <begin position="187"/>
        <end position="210"/>
    </location>
</feature>
<dbReference type="OMA" id="VESTENW"/>
<proteinExistence type="inferred from homology"/>
<dbReference type="AlphaFoldDB" id="G0TZU4"/>
<feature type="domain" description="GOLD" evidence="8">
    <location>
        <begin position="40"/>
        <end position="215"/>
    </location>
</feature>
<dbReference type="EMBL" id="HE573024">
    <property type="protein sequence ID" value="CCC50122.1"/>
    <property type="molecule type" value="Genomic_DNA"/>
</dbReference>
<dbReference type="SMART" id="SM01190">
    <property type="entry name" value="EMP24_GP25L"/>
    <property type="match status" value="1"/>
</dbReference>
<accession>G0TZU4</accession>
<keyword evidence="3 7" id="KW-0812">Transmembrane</keyword>
<dbReference type="GO" id="GO:0016020">
    <property type="term" value="C:membrane"/>
    <property type="evidence" value="ECO:0007669"/>
    <property type="project" value="UniProtKB-SubCell"/>
</dbReference>
<keyword evidence="4" id="KW-0732">Signal</keyword>